<accession>A0A212SHC3</accession>
<gene>
    <name evidence="1" type="ORF">SAMN06265338_1443</name>
</gene>
<reference evidence="2" key="1">
    <citation type="submission" date="2017-06" db="EMBL/GenBank/DDBJ databases">
        <authorList>
            <person name="Varghese N."/>
            <person name="Submissions S."/>
        </authorList>
    </citation>
    <scope>NUCLEOTIDE SEQUENCE [LARGE SCALE GENOMIC DNA]</scope>
    <source>
        <strain evidence="2">DSM 137</strain>
    </source>
</reference>
<dbReference type="EMBL" id="FYDG01000044">
    <property type="protein sequence ID" value="SNB85106.1"/>
    <property type="molecule type" value="Genomic_DNA"/>
</dbReference>
<dbReference type="SUPFAM" id="SSF47226">
    <property type="entry name" value="Histidine-containing phosphotransfer domain, HPT domain"/>
    <property type="match status" value="1"/>
</dbReference>
<evidence type="ECO:0000313" key="2">
    <source>
        <dbReference type="Proteomes" id="UP000198418"/>
    </source>
</evidence>
<keyword evidence="2" id="KW-1185">Reference proteome</keyword>
<dbReference type="Gene3D" id="1.20.120.160">
    <property type="entry name" value="HPT domain"/>
    <property type="match status" value="1"/>
</dbReference>
<protein>
    <recommendedName>
        <fullName evidence="3">Hpt domain-containing protein</fullName>
    </recommendedName>
</protein>
<sequence>MAAPPLDENAAQAIDALRRQFGQRLEQELRVLSSCADRFDVEPDPASDVAILRQICHLLMGSAGLFGFHAIADAAADAHAAVKDGRSGPGLGLVTRALAGQIIDVLASHFGVERSDYDDSKRHAPSGD</sequence>
<dbReference type="AlphaFoldDB" id="A0A212SHC3"/>
<name>A0A212SHC3_RHOAC</name>
<dbReference type="InterPro" id="IPR036641">
    <property type="entry name" value="HPT_dom_sf"/>
</dbReference>
<dbReference type="RefSeq" id="WP_158255377.1">
    <property type="nucleotide sequence ID" value="NZ_FYDG01000044.1"/>
</dbReference>
<evidence type="ECO:0008006" key="3">
    <source>
        <dbReference type="Google" id="ProtNLM"/>
    </source>
</evidence>
<dbReference type="GO" id="GO:0000160">
    <property type="term" value="P:phosphorelay signal transduction system"/>
    <property type="evidence" value="ECO:0007669"/>
    <property type="project" value="InterPro"/>
</dbReference>
<organism evidence="1 2">
    <name type="scientific">Rhodoblastus acidophilus</name>
    <name type="common">Rhodopseudomonas acidophila</name>
    <dbReference type="NCBI Taxonomy" id="1074"/>
    <lineage>
        <taxon>Bacteria</taxon>
        <taxon>Pseudomonadati</taxon>
        <taxon>Pseudomonadota</taxon>
        <taxon>Alphaproteobacteria</taxon>
        <taxon>Hyphomicrobiales</taxon>
        <taxon>Rhodoblastaceae</taxon>
        <taxon>Rhodoblastus</taxon>
    </lineage>
</organism>
<dbReference type="Proteomes" id="UP000198418">
    <property type="component" value="Unassembled WGS sequence"/>
</dbReference>
<proteinExistence type="predicted"/>
<evidence type="ECO:0000313" key="1">
    <source>
        <dbReference type="EMBL" id="SNB85106.1"/>
    </source>
</evidence>